<dbReference type="InterPro" id="IPR017441">
    <property type="entry name" value="Protein_kinase_ATP_BS"/>
</dbReference>
<comment type="subcellular location">
    <subcellularLocation>
        <location evidence="1">Cytoplasm</location>
    </subcellularLocation>
</comment>
<dbReference type="PANTHER" id="PTHR22969">
    <property type="entry name" value="IKB KINASE"/>
    <property type="match status" value="1"/>
</dbReference>
<dbReference type="GO" id="GO:0005524">
    <property type="term" value="F:ATP binding"/>
    <property type="evidence" value="ECO:0007669"/>
    <property type="project" value="UniProtKB-UniRule"/>
</dbReference>
<evidence type="ECO:0000313" key="10">
    <source>
        <dbReference type="EMBL" id="CAG7717348.1"/>
    </source>
</evidence>
<keyword evidence="2" id="KW-0963">Cytoplasm</keyword>
<comment type="caution">
    <text evidence="10">The sequence shown here is derived from an EMBL/GenBank/DDBJ whole genome shotgun (WGS) entry which is preliminary data.</text>
</comment>
<evidence type="ECO:0000256" key="8">
    <source>
        <dbReference type="PROSITE-ProRule" id="PRU10141"/>
    </source>
</evidence>
<evidence type="ECO:0000256" key="2">
    <source>
        <dbReference type="ARBA" id="ARBA00022490"/>
    </source>
</evidence>
<dbReference type="GO" id="GO:0004674">
    <property type="term" value="F:protein serine/threonine kinase activity"/>
    <property type="evidence" value="ECO:0007669"/>
    <property type="project" value="UniProtKB-KW"/>
</dbReference>
<proteinExistence type="predicted"/>
<dbReference type="GO" id="GO:0005737">
    <property type="term" value="C:cytoplasm"/>
    <property type="evidence" value="ECO:0007669"/>
    <property type="project" value="UniProtKB-SubCell"/>
</dbReference>
<keyword evidence="3" id="KW-0723">Serine/threonine-protein kinase</keyword>
<keyword evidence="5 8" id="KW-0547">Nucleotide-binding</keyword>
<evidence type="ECO:0000256" key="7">
    <source>
        <dbReference type="ARBA" id="ARBA00022840"/>
    </source>
</evidence>
<feature type="domain" description="Protein kinase" evidence="9">
    <location>
        <begin position="12"/>
        <end position="317"/>
    </location>
</feature>
<evidence type="ECO:0000259" key="9">
    <source>
        <dbReference type="PROSITE" id="PS50011"/>
    </source>
</evidence>
<dbReference type="InterPro" id="IPR051180">
    <property type="entry name" value="IKK"/>
</dbReference>
<dbReference type="InterPro" id="IPR000719">
    <property type="entry name" value="Prot_kinase_dom"/>
</dbReference>
<dbReference type="Proteomes" id="UP000708208">
    <property type="component" value="Unassembled WGS sequence"/>
</dbReference>
<keyword evidence="11" id="KW-1185">Reference proteome</keyword>
<dbReference type="Pfam" id="PF18396">
    <property type="entry name" value="TBK1_ULD"/>
    <property type="match status" value="1"/>
</dbReference>
<accession>A0A8J2NPM3</accession>
<dbReference type="GO" id="GO:0009967">
    <property type="term" value="P:positive regulation of signal transduction"/>
    <property type="evidence" value="ECO:0007669"/>
    <property type="project" value="UniProtKB-ARBA"/>
</dbReference>
<dbReference type="GO" id="GO:0045089">
    <property type="term" value="P:positive regulation of innate immune response"/>
    <property type="evidence" value="ECO:0007669"/>
    <property type="project" value="UniProtKB-ARBA"/>
</dbReference>
<dbReference type="OrthoDB" id="10013850at2759"/>
<keyword evidence="7 8" id="KW-0067">ATP-binding</keyword>
<dbReference type="PANTHER" id="PTHR22969:SF15">
    <property type="entry name" value="FI05319P"/>
    <property type="match status" value="1"/>
</dbReference>
<protein>
    <recommendedName>
        <fullName evidence="9">Protein kinase domain-containing protein</fullName>
    </recommendedName>
</protein>
<sequence length="404" mass="45935">MSYLRGSANYVWCTTSVLGKGATGAVFQGVSKHDGEPVAVKTFNQLSHMRPQEVQVREFEVLKKVKHENIVKLLAIEEEQDGRGKVIVMELCTGGSLYNLLDHPENTYGLSEDDFLLVLSHLSAGMKHLRDNKLVHRDLKPGNIMKYVAEDGRIIFKLTDFGAARELEEDQEFVSLYGTEEYLHPDMYERAVLRKPVGKTFSASVDLWSIGVTLYHVATGYLPFRPYGGRKNKEMMHFITTKKESGVISGVQTTENGPVDWKRDLPNSCQLNTGLKLLVTPLLAGLMEADQRKRWTYDSFFSAVQRILTKTIIHIFYVNKIQTLRVYVDPQEHSSLKSFQNLVMEQTDIPPENQMLLYKDVNLTSLWDQSYKSISSLPVTAAESPLILCHRENNNVSLDWDIKD</sequence>
<evidence type="ECO:0000256" key="4">
    <source>
        <dbReference type="ARBA" id="ARBA00022679"/>
    </source>
</evidence>
<keyword evidence="4" id="KW-0808">Transferase</keyword>
<dbReference type="PROSITE" id="PS00107">
    <property type="entry name" value="PROTEIN_KINASE_ATP"/>
    <property type="match status" value="1"/>
</dbReference>
<evidence type="ECO:0000256" key="3">
    <source>
        <dbReference type="ARBA" id="ARBA00022527"/>
    </source>
</evidence>
<dbReference type="PROSITE" id="PS50011">
    <property type="entry name" value="PROTEIN_KINASE_DOM"/>
    <property type="match status" value="1"/>
</dbReference>
<dbReference type="EMBL" id="CAJVCH010045112">
    <property type="protein sequence ID" value="CAG7717348.1"/>
    <property type="molecule type" value="Genomic_DNA"/>
</dbReference>
<evidence type="ECO:0000313" key="11">
    <source>
        <dbReference type="Proteomes" id="UP000708208"/>
    </source>
</evidence>
<reference evidence="10" key="1">
    <citation type="submission" date="2021-06" db="EMBL/GenBank/DDBJ databases">
        <authorList>
            <person name="Hodson N. C."/>
            <person name="Mongue J. A."/>
            <person name="Jaron S. K."/>
        </authorList>
    </citation>
    <scope>NUCLEOTIDE SEQUENCE</scope>
</reference>
<name>A0A8J2NPM3_9HEXA</name>
<feature type="binding site" evidence="8">
    <location>
        <position position="41"/>
    </location>
    <ligand>
        <name>ATP</name>
        <dbReference type="ChEBI" id="CHEBI:30616"/>
    </ligand>
</feature>
<evidence type="ECO:0000256" key="5">
    <source>
        <dbReference type="ARBA" id="ARBA00022741"/>
    </source>
</evidence>
<evidence type="ECO:0000256" key="1">
    <source>
        <dbReference type="ARBA" id="ARBA00004496"/>
    </source>
</evidence>
<evidence type="ECO:0000256" key="6">
    <source>
        <dbReference type="ARBA" id="ARBA00022777"/>
    </source>
</evidence>
<gene>
    <name evidence="10" type="ORF">AFUS01_LOCUS6809</name>
</gene>
<dbReference type="FunFam" id="3.30.200.20:FF:000106">
    <property type="entry name" value="serine/threonine-protein kinase TBK1 isoform X1"/>
    <property type="match status" value="1"/>
</dbReference>
<dbReference type="AlphaFoldDB" id="A0A8J2NPM3"/>
<dbReference type="GO" id="GO:0006950">
    <property type="term" value="P:response to stress"/>
    <property type="evidence" value="ECO:0007669"/>
    <property type="project" value="UniProtKB-ARBA"/>
</dbReference>
<organism evidence="10 11">
    <name type="scientific">Allacma fusca</name>
    <dbReference type="NCBI Taxonomy" id="39272"/>
    <lineage>
        <taxon>Eukaryota</taxon>
        <taxon>Metazoa</taxon>
        <taxon>Ecdysozoa</taxon>
        <taxon>Arthropoda</taxon>
        <taxon>Hexapoda</taxon>
        <taxon>Collembola</taxon>
        <taxon>Symphypleona</taxon>
        <taxon>Sminthuridae</taxon>
        <taxon>Allacma</taxon>
    </lineage>
</organism>
<feature type="non-terminal residue" evidence="10">
    <location>
        <position position="404"/>
    </location>
</feature>
<dbReference type="FunFam" id="1.10.510.10:FF:000100">
    <property type="entry name" value="inhibitor of nuclear factor kappa-B kinase subunit epsilon"/>
    <property type="match status" value="1"/>
</dbReference>
<dbReference type="Pfam" id="PF00069">
    <property type="entry name" value="Pkinase"/>
    <property type="match status" value="1"/>
</dbReference>
<keyword evidence="6" id="KW-0418">Kinase</keyword>
<dbReference type="InterPro" id="IPR041087">
    <property type="entry name" value="TBK1_ULD"/>
</dbReference>
<dbReference type="SMART" id="SM00220">
    <property type="entry name" value="S_TKc"/>
    <property type="match status" value="1"/>
</dbReference>
<dbReference type="GO" id="GO:0010628">
    <property type="term" value="P:positive regulation of gene expression"/>
    <property type="evidence" value="ECO:0007669"/>
    <property type="project" value="UniProtKB-ARBA"/>
</dbReference>